<dbReference type="Proteomes" id="UP000692954">
    <property type="component" value="Unassembled WGS sequence"/>
</dbReference>
<evidence type="ECO:0000313" key="3">
    <source>
        <dbReference type="Proteomes" id="UP000692954"/>
    </source>
</evidence>
<feature type="compositionally biased region" description="Basic and acidic residues" evidence="1">
    <location>
        <begin position="8"/>
        <end position="19"/>
    </location>
</feature>
<dbReference type="EMBL" id="CAJJDN010000019">
    <property type="protein sequence ID" value="CAD8064891.1"/>
    <property type="molecule type" value="Genomic_DNA"/>
</dbReference>
<dbReference type="AlphaFoldDB" id="A0A8S1LEG7"/>
<reference evidence="2" key="1">
    <citation type="submission" date="2021-01" db="EMBL/GenBank/DDBJ databases">
        <authorList>
            <consortium name="Genoscope - CEA"/>
            <person name="William W."/>
        </authorList>
    </citation>
    <scope>NUCLEOTIDE SEQUENCE</scope>
</reference>
<organism evidence="2 3">
    <name type="scientific">Paramecium sonneborni</name>
    <dbReference type="NCBI Taxonomy" id="65129"/>
    <lineage>
        <taxon>Eukaryota</taxon>
        <taxon>Sar</taxon>
        <taxon>Alveolata</taxon>
        <taxon>Ciliophora</taxon>
        <taxon>Intramacronucleata</taxon>
        <taxon>Oligohymenophorea</taxon>
        <taxon>Peniculida</taxon>
        <taxon>Parameciidae</taxon>
        <taxon>Paramecium</taxon>
    </lineage>
</organism>
<comment type="caution">
    <text evidence="2">The sequence shown here is derived from an EMBL/GenBank/DDBJ whole genome shotgun (WGS) entry which is preliminary data.</text>
</comment>
<feature type="region of interest" description="Disordered" evidence="1">
    <location>
        <begin position="1"/>
        <end position="29"/>
    </location>
</feature>
<evidence type="ECO:0000256" key="1">
    <source>
        <dbReference type="SAM" id="MobiDB-lite"/>
    </source>
</evidence>
<keyword evidence="3" id="KW-1185">Reference proteome</keyword>
<dbReference type="OrthoDB" id="304927at2759"/>
<name>A0A8S1LEG7_9CILI</name>
<gene>
    <name evidence="2" type="ORF">PSON_ATCC_30995.1.T0190345</name>
</gene>
<sequence length="69" mass="7635">MGCSIQKSSDRILESKRYSENTNTLTPDKKPSLDVFNPILGKVVQVPILVPASKSSIMKRRSTQMTIGL</sequence>
<evidence type="ECO:0000313" key="2">
    <source>
        <dbReference type="EMBL" id="CAD8064891.1"/>
    </source>
</evidence>
<protein>
    <submittedName>
        <fullName evidence="2">Uncharacterized protein</fullName>
    </submittedName>
</protein>
<accession>A0A8S1LEG7</accession>
<proteinExistence type="predicted"/>